<dbReference type="InterPro" id="IPR002641">
    <property type="entry name" value="PNPLA_dom"/>
</dbReference>
<evidence type="ECO:0000256" key="4">
    <source>
        <dbReference type="PROSITE-ProRule" id="PRU01161"/>
    </source>
</evidence>
<feature type="short sequence motif" description="DGA/G" evidence="4">
    <location>
        <begin position="495"/>
        <end position="497"/>
    </location>
</feature>
<feature type="short sequence motif" description="GXSXG" evidence="4">
    <location>
        <begin position="341"/>
        <end position="345"/>
    </location>
</feature>
<accession>A0A6J1R4H8</accession>
<dbReference type="Pfam" id="PF01734">
    <property type="entry name" value="Patatin"/>
    <property type="match status" value="1"/>
</dbReference>
<feature type="active site" description="Proton acceptor" evidence="4">
    <location>
        <position position="495"/>
    </location>
</feature>
<dbReference type="PROSITE" id="PS51635">
    <property type="entry name" value="PNPLA"/>
    <property type="match status" value="1"/>
</dbReference>
<dbReference type="PANTHER" id="PTHR24185:SF1">
    <property type="entry name" value="CALCIUM-INDEPENDENT PHOSPHOLIPASE A2-GAMMA"/>
    <property type="match status" value="1"/>
</dbReference>
<feature type="short sequence motif" description="GXGXXG" evidence="4">
    <location>
        <begin position="309"/>
        <end position="314"/>
    </location>
</feature>
<dbReference type="CDD" id="cd07211">
    <property type="entry name" value="Pat_PNPLA8"/>
    <property type="match status" value="1"/>
</dbReference>
<dbReference type="GeneID" id="112464861"/>
<dbReference type="Proteomes" id="UP000504618">
    <property type="component" value="Unplaced"/>
</dbReference>
<dbReference type="InterPro" id="IPR045217">
    <property type="entry name" value="PNPLA8-like"/>
</dbReference>
<dbReference type="GO" id="GO:0019369">
    <property type="term" value="P:arachidonate metabolic process"/>
    <property type="evidence" value="ECO:0007669"/>
    <property type="project" value="TreeGrafter"/>
</dbReference>
<evidence type="ECO:0000256" key="5">
    <source>
        <dbReference type="SAM" id="MobiDB-lite"/>
    </source>
</evidence>
<keyword evidence="2 4" id="KW-0442">Lipid degradation</keyword>
<keyword evidence="3 4" id="KW-0443">Lipid metabolism</keyword>
<proteinExistence type="predicted"/>
<feature type="active site" description="Nucleophile" evidence="4">
    <location>
        <position position="343"/>
    </location>
</feature>
<dbReference type="RefSeq" id="XP_024887886.1">
    <property type="nucleotide sequence ID" value="XM_025032118.1"/>
</dbReference>
<dbReference type="OrthoDB" id="630895at2759"/>
<keyword evidence="1 4" id="KW-0378">Hydrolase</keyword>
<dbReference type="PANTHER" id="PTHR24185">
    <property type="entry name" value="CALCIUM-INDEPENDENT PHOSPHOLIPASE A2-GAMMA"/>
    <property type="match status" value="1"/>
</dbReference>
<reference evidence="8" key="1">
    <citation type="submission" date="2025-08" db="UniProtKB">
        <authorList>
            <consortium name="RefSeq"/>
        </authorList>
    </citation>
    <scope>IDENTIFICATION</scope>
    <source>
        <tissue evidence="8">Whole body</tissue>
    </source>
</reference>
<evidence type="ECO:0000313" key="7">
    <source>
        <dbReference type="Proteomes" id="UP000504618"/>
    </source>
</evidence>
<dbReference type="GO" id="GO:0016020">
    <property type="term" value="C:membrane"/>
    <property type="evidence" value="ECO:0007669"/>
    <property type="project" value="TreeGrafter"/>
</dbReference>
<dbReference type="SUPFAM" id="SSF52151">
    <property type="entry name" value="FabD/lysophospholipase-like"/>
    <property type="match status" value="1"/>
</dbReference>
<feature type="domain" description="PNPLA" evidence="6">
    <location>
        <begin position="305"/>
        <end position="508"/>
    </location>
</feature>
<organism evidence="7 8">
    <name type="scientific">Temnothorax curvispinosus</name>
    <dbReference type="NCBI Taxonomy" id="300111"/>
    <lineage>
        <taxon>Eukaryota</taxon>
        <taxon>Metazoa</taxon>
        <taxon>Ecdysozoa</taxon>
        <taxon>Arthropoda</taxon>
        <taxon>Hexapoda</taxon>
        <taxon>Insecta</taxon>
        <taxon>Pterygota</taxon>
        <taxon>Neoptera</taxon>
        <taxon>Endopterygota</taxon>
        <taxon>Hymenoptera</taxon>
        <taxon>Apocrita</taxon>
        <taxon>Aculeata</taxon>
        <taxon>Formicoidea</taxon>
        <taxon>Formicidae</taxon>
        <taxon>Myrmicinae</taxon>
        <taxon>Temnothorax</taxon>
    </lineage>
</organism>
<name>A0A6J1R4H8_9HYME</name>
<evidence type="ECO:0000256" key="3">
    <source>
        <dbReference type="ARBA" id="ARBA00023098"/>
    </source>
</evidence>
<evidence type="ECO:0000259" key="6">
    <source>
        <dbReference type="PROSITE" id="PS51635"/>
    </source>
</evidence>
<feature type="compositionally biased region" description="Basic and acidic residues" evidence="5">
    <location>
        <begin position="114"/>
        <end position="131"/>
    </location>
</feature>
<gene>
    <name evidence="8" type="primary">LOC112464861</name>
</gene>
<dbReference type="InterPro" id="IPR016035">
    <property type="entry name" value="Acyl_Trfase/lysoPLipase"/>
</dbReference>
<keyword evidence="7" id="KW-1185">Reference proteome</keyword>
<dbReference type="GO" id="GO:0047499">
    <property type="term" value="F:calcium-independent phospholipase A2 activity"/>
    <property type="evidence" value="ECO:0007669"/>
    <property type="project" value="TreeGrafter"/>
</dbReference>
<dbReference type="Gene3D" id="3.40.1090.10">
    <property type="entry name" value="Cytosolic phospholipase A2 catalytic domain"/>
    <property type="match status" value="1"/>
</dbReference>
<dbReference type="AlphaFoldDB" id="A0A6J1R4H8"/>
<dbReference type="GO" id="GO:0016042">
    <property type="term" value="P:lipid catabolic process"/>
    <property type="evidence" value="ECO:0007669"/>
    <property type="project" value="UniProtKB-UniRule"/>
</dbReference>
<evidence type="ECO:0000256" key="2">
    <source>
        <dbReference type="ARBA" id="ARBA00022963"/>
    </source>
</evidence>
<feature type="region of interest" description="Disordered" evidence="5">
    <location>
        <begin position="103"/>
        <end position="172"/>
    </location>
</feature>
<protein>
    <submittedName>
        <fullName evidence="8">Calcium-independent phospholipase A2-gamma-like isoform X1</fullName>
    </submittedName>
</protein>
<evidence type="ECO:0000313" key="8">
    <source>
        <dbReference type="RefSeq" id="XP_024887886.1"/>
    </source>
</evidence>
<sequence>MSFNRHATRCRKCIVLTRQLTDSAAGKDAGGNVTSATDRFLRSINDLKTITMSMQNQWKLISQLKDYLNKANYEKNQQLVVTKDWLDSLQKLTYSQLETIRKLGSSSGSVNTTDTDKTSSTKHKDGNDPENVKLTLVSEQAESVADPDPRAAQPKTQQQTREPGQLGIPDKAESKDGVTMLQIFSTLFPKLSPKATPSAVVIPKWKVNIHSNIPKHSIVSRTRHVLNSIASAESNASKLRRLEDLLLHVDQYPEARHYAIKEGAIRILLRTRQKTKDEQIKASIREALAVMGYIDPLPGRGIRILSIDGGGIRGVLVIEMLKKLEELTGKKTYEMFDYICGVSTGAILAAVLVLPKDILEGGHKRKSLDEVSSLYKELSTRVFTQSAIKGTSSLVWSHAYYDTALWEKLLAEHLGDKILIKTTRDPNAPKFAAISAVVNHEHVMAYVFRNYTFPHGVESQYMGSHKYKLWEAVRASAAAPSYFEEYKYGDYLHQDGGILVNNPCAVAIHEAKQLWPNNPIQCVISFGTGRIPHRINESESPAIALSSWREKFYKILDSATDTEAVHTMLNDLLPDHVYFRFNPYLTEMLSMVEIRPEKISLMEQDARMYVRRNEEKFQKAATALLEKRRIQQKVTDWIVLQRQLFGL</sequence>
<evidence type="ECO:0000256" key="1">
    <source>
        <dbReference type="ARBA" id="ARBA00022801"/>
    </source>
</evidence>